<feature type="domain" description="Non-haem dioxygenase N-terminal" evidence="4">
    <location>
        <begin position="62"/>
        <end position="157"/>
    </location>
</feature>
<evidence type="ECO:0000256" key="3">
    <source>
        <dbReference type="ARBA" id="ARBA00023004"/>
    </source>
</evidence>
<reference evidence="6" key="1">
    <citation type="submission" date="2016-06" db="EMBL/GenBank/DDBJ databases">
        <title>Parallel loss of symbiosis genes in relatives of nitrogen-fixing non-legume Parasponia.</title>
        <authorList>
            <person name="Van Velzen R."/>
            <person name="Holmer R."/>
            <person name="Bu F."/>
            <person name="Rutten L."/>
            <person name="Van Zeijl A."/>
            <person name="Liu W."/>
            <person name="Santuari L."/>
            <person name="Cao Q."/>
            <person name="Sharma T."/>
            <person name="Shen D."/>
            <person name="Roswanjaya Y."/>
            <person name="Wardhani T."/>
            <person name="Kalhor M.S."/>
            <person name="Jansen J."/>
            <person name="Van den Hoogen J."/>
            <person name="Gungor B."/>
            <person name="Hartog M."/>
            <person name="Hontelez J."/>
            <person name="Verver J."/>
            <person name="Yang W.-C."/>
            <person name="Schijlen E."/>
            <person name="Repin R."/>
            <person name="Schilthuizen M."/>
            <person name="Schranz E."/>
            <person name="Heidstra R."/>
            <person name="Miyata K."/>
            <person name="Fedorova E."/>
            <person name="Kohlen W."/>
            <person name="Bisseling T."/>
            <person name="Smit S."/>
            <person name="Geurts R."/>
        </authorList>
    </citation>
    <scope>NUCLEOTIDE SEQUENCE [LARGE SCALE GENOMIC DNA]</scope>
    <source>
        <strain evidence="6">cv. RG33-2</strain>
    </source>
</reference>
<comment type="caution">
    <text evidence="5">The sequence shown here is derived from an EMBL/GenBank/DDBJ whole genome shotgun (WGS) entry which is preliminary data.</text>
</comment>
<dbReference type="InterPro" id="IPR027443">
    <property type="entry name" value="IPNS-like_sf"/>
</dbReference>
<dbReference type="AlphaFoldDB" id="A0A2P5EHK5"/>
<evidence type="ECO:0000256" key="1">
    <source>
        <dbReference type="ARBA" id="ARBA00022723"/>
    </source>
</evidence>
<keyword evidence="2" id="KW-0847">Vitamin C</keyword>
<gene>
    <name evidence="5" type="ORF">TorRG33x02_192450</name>
</gene>
<dbReference type="GO" id="GO:0046872">
    <property type="term" value="F:metal ion binding"/>
    <property type="evidence" value="ECO:0007669"/>
    <property type="project" value="UniProtKB-KW"/>
</dbReference>
<dbReference type="InterPro" id="IPR026992">
    <property type="entry name" value="DIOX_N"/>
</dbReference>
<dbReference type="EMBL" id="JXTC01000154">
    <property type="protein sequence ID" value="PON84993.1"/>
    <property type="molecule type" value="Genomic_DNA"/>
</dbReference>
<evidence type="ECO:0000313" key="5">
    <source>
        <dbReference type="EMBL" id="PON84993.1"/>
    </source>
</evidence>
<dbReference type="Pfam" id="PF14226">
    <property type="entry name" value="DIOX_N"/>
    <property type="match status" value="1"/>
</dbReference>
<dbReference type="PANTHER" id="PTHR47991">
    <property type="entry name" value="OXOGLUTARATE/IRON-DEPENDENT DIOXYGENASE"/>
    <property type="match status" value="1"/>
</dbReference>
<keyword evidence="6" id="KW-1185">Reference proteome</keyword>
<accession>A0A2P5EHK5</accession>
<keyword evidence="5" id="KW-0223">Dioxygenase</keyword>
<dbReference type="SUPFAM" id="SSF51197">
    <property type="entry name" value="Clavaminate synthase-like"/>
    <property type="match status" value="1"/>
</dbReference>
<dbReference type="Gene3D" id="2.60.120.330">
    <property type="entry name" value="B-lactam Antibiotic, Isopenicillin N Synthase, Chain"/>
    <property type="match status" value="1"/>
</dbReference>
<evidence type="ECO:0000256" key="2">
    <source>
        <dbReference type="ARBA" id="ARBA00022896"/>
    </source>
</evidence>
<sequence>MEITKKSLAELGSCLPEPSVQEPIMTNEPLMSTVPLTYARPDQDPPFTTTTSQTNSLPRVPIQKLDLASKQWGFYQLLCVGVDKSWSESHGREGVKRGIQELFNLPKEEKNKFWQQPGDMEGFGQAFAVSEEQKFDWADVFHLITLPKRSRKPHLVPKFPPQFRSIYI</sequence>
<keyword evidence="1" id="KW-0479">Metal-binding</keyword>
<dbReference type="STRING" id="63057.A0A2P5EHK5"/>
<protein>
    <submittedName>
        <fullName evidence="5">Non-heme dioxygenase N-terminal domain containing protein</fullName>
    </submittedName>
</protein>
<keyword evidence="5" id="KW-0560">Oxidoreductase</keyword>
<dbReference type="InParanoid" id="A0A2P5EHK5"/>
<name>A0A2P5EHK5_TREOI</name>
<dbReference type="GO" id="GO:0051213">
    <property type="term" value="F:dioxygenase activity"/>
    <property type="evidence" value="ECO:0007669"/>
    <property type="project" value="UniProtKB-KW"/>
</dbReference>
<organism evidence="5 6">
    <name type="scientific">Trema orientale</name>
    <name type="common">Charcoal tree</name>
    <name type="synonym">Celtis orientalis</name>
    <dbReference type="NCBI Taxonomy" id="63057"/>
    <lineage>
        <taxon>Eukaryota</taxon>
        <taxon>Viridiplantae</taxon>
        <taxon>Streptophyta</taxon>
        <taxon>Embryophyta</taxon>
        <taxon>Tracheophyta</taxon>
        <taxon>Spermatophyta</taxon>
        <taxon>Magnoliopsida</taxon>
        <taxon>eudicotyledons</taxon>
        <taxon>Gunneridae</taxon>
        <taxon>Pentapetalae</taxon>
        <taxon>rosids</taxon>
        <taxon>fabids</taxon>
        <taxon>Rosales</taxon>
        <taxon>Cannabaceae</taxon>
        <taxon>Trema</taxon>
    </lineage>
</organism>
<dbReference type="GO" id="GO:0031418">
    <property type="term" value="F:L-ascorbic acid binding"/>
    <property type="evidence" value="ECO:0007669"/>
    <property type="project" value="UniProtKB-KW"/>
</dbReference>
<proteinExistence type="predicted"/>
<dbReference type="Proteomes" id="UP000237000">
    <property type="component" value="Unassembled WGS sequence"/>
</dbReference>
<evidence type="ECO:0000259" key="4">
    <source>
        <dbReference type="Pfam" id="PF14226"/>
    </source>
</evidence>
<dbReference type="OrthoDB" id="288590at2759"/>
<dbReference type="InterPro" id="IPR050295">
    <property type="entry name" value="Plant_2OG-oxidoreductases"/>
</dbReference>
<evidence type="ECO:0000313" key="6">
    <source>
        <dbReference type="Proteomes" id="UP000237000"/>
    </source>
</evidence>
<keyword evidence="3" id="KW-0408">Iron</keyword>